<evidence type="ECO:0000313" key="4">
    <source>
        <dbReference type="EMBL" id="RCW76352.1"/>
    </source>
</evidence>
<keyword evidence="2" id="KW-0378">Hydrolase</keyword>
<evidence type="ECO:0000256" key="1">
    <source>
        <dbReference type="ARBA" id="ARBA00006745"/>
    </source>
</evidence>
<feature type="domain" description="Amidohydrolase-related" evidence="3">
    <location>
        <begin position="71"/>
        <end position="426"/>
    </location>
</feature>
<evidence type="ECO:0000256" key="2">
    <source>
        <dbReference type="ARBA" id="ARBA00022801"/>
    </source>
</evidence>
<comment type="similarity">
    <text evidence="1">Belongs to the metallo-dependent hydrolases superfamily. ATZ/TRZ family.</text>
</comment>
<proteinExistence type="inferred from homology"/>
<dbReference type="InterPro" id="IPR011059">
    <property type="entry name" value="Metal-dep_hydrolase_composite"/>
</dbReference>
<sequence>MPDTATEPNRTMDTTDRLLTDLTVVTVDAQMRVLENAGVAIRAGRIAWVGPMAELPPEQAQLPRLALRGRVLTPGFVNVHTHAILSMVRGVAEDLGFAPAYTPGIPHGHDVTPDEAVALARLGAVEALLFGSTLVNDTYVHADLTLPAMAGIGGRVYSCGRIHDADFSLIGDGRWEHHDAIGERTLGEALALAERWHGAFDGRTGVQLSAHAPDTCSDALLARIGEASRRHGLRVNTHLAQSRKEVAQVMLRSGRTPAQLLDEVGLLNDHLLAAHCLFLDEADIARCGRAGIHVAHIPKGNATGGTAAPTSALRRAGAALTLGTDNMHADMVEVLRWALAIGRIQEDGVDDFWQPVDVLRMGTMGGAQAMGLAGQIGSVEVGKQADLVAFDFRQPHLVPCVNPVGNLVHTAQGRDVEHVWVAGRQVVASGRPTQVDLDQILDDAQRAANALWQRARGG</sequence>
<reference evidence="4 5" key="1">
    <citation type="submission" date="2018-07" db="EMBL/GenBank/DDBJ databases">
        <title>Genomic Encyclopedia of Type Strains, Phase IV (KMG-IV): sequencing the most valuable type-strain genomes for metagenomic binning, comparative biology and taxonomic classification.</title>
        <authorList>
            <person name="Goeker M."/>
        </authorList>
    </citation>
    <scope>NUCLEOTIDE SEQUENCE [LARGE SCALE GENOMIC DNA]</scope>
    <source>
        <strain evidence="4 5">DSM 21634</strain>
    </source>
</reference>
<organism evidence="4 5">
    <name type="scientific">Pseudorhodoferax soli</name>
    <dbReference type="NCBI Taxonomy" id="545864"/>
    <lineage>
        <taxon>Bacteria</taxon>
        <taxon>Pseudomonadati</taxon>
        <taxon>Pseudomonadota</taxon>
        <taxon>Betaproteobacteria</taxon>
        <taxon>Burkholderiales</taxon>
        <taxon>Comamonadaceae</taxon>
    </lineage>
</organism>
<dbReference type="EMBL" id="QPJK01000001">
    <property type="protein sequence ID" value="RCW76352.1"/>
    <property type="molecule type" value="Genomic_DNA"/>
</dbReference>
<dbReference type="GO" id="GO:0016810">
    <property type="term" value="F:hydrolase activity, acting on carbon-nitrogen (but not peptide) bonds"/>
    <property type="evidence" value="ECO:0007669"/>
    <property type="project" value="InterPro"/>
</dbReference>
<dbReference type="PANTHER" id="PTHR43794:SF11">
    <property type="entry name" value="AMIDOHYDROLASE-RELATED DOMAIN-CONTAINING PROTEIN"/>
    <property type="match status" value="1"/>
</dbReference>
<evidence type="ECO:0000259" key="3">
    <source>
        <dbReference type="Pfam" id="PF01979"/>
    </source>
</evidence>
<name>A0A368Y820_9BURK</name>
<comment type="caution">
    <text evidence="4">The sequence shown here is derived from an EMBL/GenBank/DDBJ whole genome shotgun (WGS) entry which is preliminary data.</text>
</comment>
<dbReference type="InterPro" id="IPR006680">
    <property type="entry name" value="Amidohydro-rel"/>
</dbReference>
<dbReference type="Gene3D" id="3.20.20.140">
    <property type="entry name" value="Metal-dependent hydrolases"/>
    <property type="match status" value="1"/>
</dbReference>
<protein>
    <submittedName>
        <fullName evidence="4">5-methylthioadenosine/S-adenosylhomocysteine deaminase</fullName>
    </submittedName>
</protein>
<dbReference type="Proteomes" id="UP000252884">
    <property type="component" value="Unassembled WGS sequence"/>
</dbReference>
<accession>A0A368Y820</accession>
<dbReference type="InterPro" id="IPR050287">
    <property type="entry name" value="MTA/SAH_deaminase"/>
</dbReference>
<evidence type="ECO:0000313" key="5">
    <source>
        <dbReference type="Proteomes" id="UP000252884"/>
    </source>
</evidence>
<keyword evidence="5" id="KW-1185">Reference proteome</keyword>
<dbReference type="InterPro" id="IPR032466">
    <property type="entry name" value="Metal_Hydrolase"/>
</dbReference>
<dbReference type="Pfam" id="PF01979">
    <property type="entry name" value="Amidohydro_1"/>
    <property type="match status" value="1"/>
</dbReference>
<dbReference type="PANTHER" id="PTHR43794">
    <property type="entry name" value="AMINOHYDROLASE SSNA-RELATED"/>
    <property type="match status" value="1"/>
</dbReference>
<dbReference type="SUPFAM" id="SSF51338">
    <property type="entry name" value="Composite domain of metallo-dependent hydrolases"/>
    <property type="match status" value="2"/>
</dbReference>
<dbReference type="Gene3D" id="2.30.40.10">
    <property type="entry name" value="Urease, subunit C, domain 1"/>
    <property type="match status" value="1"/>
</dbReference>
<gene>
    <name evidence="4" type="ORF">DES41_101958</name>
</gene>
<dbReference type="AlphaFoldDB" id="A0A368Y820"/>
<dbReference type="SUPFAM" id="SSF51556">
    <property type="entry name" value="Metallo-dependent hydrolases"/>
    <property type="match status" value="1"/>
</dbReference>